<evidence type="ECO:0000313" key="7">
    <source>
        <dbReference type="Proteomes" id="UP000324758"/>
    </source>
</evidence>
<dbReference type="EMBL" id="VSSS01000076">
    <property type="protein sequence ID" value="TYL87083.1"/>
    <property type="molecule type" value="Genomic_DNA"/>
</dbReference>
<dbReference type="EC" id="5.2.1.8" evidence="4"/>
<dbReference type="RefSeq" id="WP_148777904.1">
    <property type="nucleotide sequence ID" value="NZ_VSSS01000076.1"/>
</dbReference>
<dbReference type="OrthoDB" id="9807797at2"/>
<dbReference type="PRINTS" id="PR00153">
    <property type="entry name" value="CSAPPISMRASE"/>
</dbReference>
<protein>
    <recommendedName>
        <fullName evidence="4">Peptidyl-prolyl cis-trans isomerase</fullName>
        <shortName evidence="4">PPIase</shortName>
        <ecNumber evidence="4">5.2.1.8</ecNumber>
    </recommendedName>
</protein>
<feature type="signal peptide" evidence="4">
    <location>
        <begin position="1"/>
        <end position="23"/>
    </location>
</feature>
<feature type="chain" id="PRO_5023144759" description="Peptidyl-prolyl cis-trans isomerase" evidence="4">
    <location>
        <begin position="24"/>
        <end position="191"/>
    </location>
</feature>
<reference evidence="6 7" key="1">
    <citation type="submission" date="2019-08" db="EMBL/GenBank/DDBJ databases">
        <title>Bradyrhizobium hipponensis sp. nov., a rhizobium isolated from a Lupinus angustifolius root nodule in Tunisia.</title>
        <authorList>
            <person name="Off K."/>
            <person name="Rejili M."/>
            <person name="Mars M."/>
            <person name="Brachmann A."/>
            <person name="Marin M."/>
        </authorList>
    </citation>
    <scope>NUCLEOTIDE SEQUENCE [LARGE SCALE GENOMIC DNA]</scope>
    <source>
        <strain evidence="6 7">CTAW71</strain>
    </source>
</reference>
<proteinExistence type="inferred from homology"/>
<dbReference type="SUPFAM" id="SSF50891">
    <property type="entry name" value="Cyclophilin-like"/>
    <property type="match status" value="1"/>
</dbReference>
<dbReference type="AlphaFoldDB" id="A0A5D3K3K4"/>
<dbReference type="Gene3D" id="2.40.100.10">
    <property type="entry name" value="Cyclophilin-like"/>
    <property type="match status" value="1"/>
</dbReference>
<dbReference type="PANTHER" id="PTHR45625:SF4">
    <property type="entry name" value="PEPTIDYLPROLYL ISOMERASE DOMAIN AND WD REPEAT-CONTAINING PROTEIN 1"/>
    <property type="match status" value="1"/>
</dbReference>
<keyword evidence="3 4" id="KW-0413">Isomerase</keyword>
<dbReference type="InterPro" id="IPR002130">
    <property type="entry name" value="Cyclophilin-type_PPIase_dom"/>
</dbReference>
<comment type="caution">
    <text evidence="6">The sequence shown here is derived from an EMBL/GenBank/DDBJ whole genome shotgun (WGS) entry which is preliminary data.</text>
</comment>
<feature type="domain" description="PPIase cyclophilin-type" evidence="5">
    <location>
        <begin position="43"/>
        <end position="189"/>
    </location>
</feature>
<dbReference type="InterPro" id="IPR029000">
    <property type="entry name" value="Cyclophilin-like_dom_sf"/>
</dbReference>
<evidence type="ECO:0000259" key="5">
    <source>
        <dbReference type="PROSITE" id="PS50072"/>
    </source>
</evidence>
<dbReference type="InterPro" id="IPR044666">
    <property type="entry name" value="Cyclophilin_A-like"/>
</dbReference>
<keyword evidence="4" id="KW-0732">Signal</keyword>
<dbReference type="Pfam" id="PF00160">
    <property type="entry name" value="Pro_isomerase"/>
    <property type="match status" value="1"/>
</dbReference>
<organism evidence="6 7">
    <name type="scientific">Bradyrhizobium rifense</name>
    <dbReference type="NCBI Taxonomy" id="515499"/>
    <lineage>
        <taxon>Bacteria</taxon>
        <taxon>Pseudomonadati</taxon>
        <taxon>Pseudomonadota</taxon>
        <taxon>Alphaproteobacteria</taxon>
        <taxon>Hyphomicrobiales</taxon>
        <taxon>Nitrobacteraceae</taxon>
        <taxon>Bradyrhizobium</taxon>
    </lineage>
</organism>
<evidence type="ECO:0000256" key="1">
    <source>
        <dbReference type="ARBA" id="ARBA00007365"/>
    </source>
</evidence>
<dbReference type="InterPro" id="IPR020892">
    <property type="entry name" value="Cyclophilin-type_PPIase_CS"/>
</dbReference>
<comment type="similarity">
    <text evidence="1 4">Belongs to the cyclophilin-type PPIase family.</text>
</comment>
<gene>
    <name evidence="6" type="ORF">FXB40_40735</name>
</gene>
<dbReference type="Proteomes" id="UP000324758">
    <property type="component" value="Unassembled WGS sequence"/>
</dbReference>
<dbReference type="GO" id="GO:0006457">
    <property type="term" value="P:protein folding"/>
    <property type="evidence" value="ECO:0007669"/>
    <property type="project" value="InterPro"/>
</dbReference>
<evidence type="ECO:0000256" key="4">
    <source>
        <dbReference type="RuleBase" id="RU363019"/>
    </source>
</evidence>
<accession>A0A5D3K3K4</accession>
<evidence type="ECO:0000313" key="6">
    <source>
        <dbReference type="EMBL" id="TYL87083.1"/>
    </source>
</evidence>
<comment type="catalytic activity">
    <reaction evidence="4">
        <text>[protein]-peptidylproline (omega=180) = [protein]-peptidylproline (omega=0)</text>
        <dbReference type="Rhea" id="RHEA:16237"/>
        <dbReference type="Rhea" id="RHEA-COMP:10747"/>
        <dbReference type="Rhea" id="RHEA-COMP:10748"/>
        <dbReference type="ChEBI" id="CHEBI:83833"/>
        <dbReference type="ChEBI" id="CHEBI:83834"/>
        <dbReference type="EC" id="5.2.1.8"/>
    </reaction>
</comment>
<keyword evidence="7" id="KW-1185">Reference proteome</keyword>
<comment type="function">
    <text evidence="4">PPIases accelerate the folding of proteins. It catalyzes the cis-trans isomerization of proline imidic peptide bonds in oligopeptides.</text>
</comment>
<sequence length="191" mass="20520">MIRRLAILATMFVALIGAVPAMAQQLPANLDKANALVIDTTKGRIVIKLRADLAPQHAERLKQLAREGFYNNVPFHRVMDGFMAQTGDGQNGNGTGGSKYPNLKQEFSKVHFARGIVGMARRGDSVDTANSQFFIMFADGGSLDNQYTVVGEVVQGMDVVDKLKKAPAGSPGGTVTDPDKMVKVQVASDIK</sequence>
<dbReference type="PANTHER" id="PTHR45625">
    <property type="entry name" value="PEPTIDYL-PROLYL CIS-TRANS ISOMERASE-RELATED"/>
    <property type="match status" value="1"/>
</dbReference>
<dbReference type="CDD" id="cd00317">
    <property type="entry name" value="cyclophilin"/>
    <property type="match status" value="1"/>
</dbReference>
<evidence type="ECO:0000256" key="3">
    <source>
        <dbReference type="ARBA" id="ARBA00023235"/>
    </source>
</evidence>
<keyword evidence="2 4" id="KW-0697">Rotamase</keyword>
<dbReference type="PROSITE" id="PS50072">
    <property type="entry name" value="CSA_PPIASE_2"/>
    <property type="match status" value="1"/>
</dbReference>
<dbReference type="PROSITE" id="PS00170">
    <property type="entry name" value="CSA_PPIASE_1"/>
    <property type="match status" value="1"/>
</dbReference>
<name>A0A5D3K3K4_9BRAD</name>
<dbReference type="GO" id="GO:0003755">
    <property type="term" value="F:peptidyl-prolyl cis-trans isomerase activity"/>
    <property type="evidence" value="ECO:0007669"/>
    <property type="project" value="UniProtKB-UniRule"/>
</dbReference>
<evidence type="ECO:0000256" key="2">
    <source>
        <dbReference type="ARBA" id="ARBA00023110"/>
    </source>
</evidence>